<comment type="caution">
    <text evidence="2">The sequence shown here is derived from an EMBL/GenBank/DDBJ whole genome shotgun (WGS) entry which is preliminary data.</text>
</comment>
<feature type="domain" description="Knr4/Smi1-like" evidence="1">
    <location>
        <begin position="101"/>
        <end position="295"/>
    </location>
</feature>
<dbReference type="InterPro" id="IPR018958">
    <property type="entry name" value="Knr4/Smi1-like_dom"/>
</dbReference>
<dbReference type="SMART" id="SM00860">
    <property type="entry name" value="SMI1_KNR4"/>
    <property type="match status" value="1"/>
</dbReference>
<accession>A0ABN1DJD7</accession>
<name>A0ABN1DJD7_9ACTN</name>
<organism evidence="2 3">
    <name type="scientific">Actinomadura livida</name>
    <dbReference type="NCBI Taxonomy" id="79909"/>
    <lineage>
        <taxon>Bacteria</taxon>
        <taxon>Bacillati</taxon>
        <taxon>Actinomycetota</taxon>
        <taxon>Actinomycetes</taxon>
        <taxon>Streptosporangiales</taxon>
        <taxon>Thermomonosporaceae</taxon>
        <taxon>Actinomadura</taxon>
    </lineage>
</organism>
<dbReference type="Proteomes" id="UP001501427">
    <property type="component" value="Unassembled WGS sequence"/>
</dbReference>
<protein>
    <recommendedName>
        <fullName evidence="1">Knr4/Smi1-like domain-containing protein</fullName>
    </recommendedName>
</protein>
<evidence type="ECO:0000259" key="1">
    <source>
        <dbReference type="SMART" id="SM00860"/>
    </source>
</evidence>
<evidence type="ECO:0000313" key="3">
    <source>
        <dbReference type="Proteomes" id="UP001501427"/>
    </source>
</evidence>
<keyword evidence="3" id="KW-1185">Reference proteome</keyword>
<dbReference type="EMBL" id="BAAAHD010000001">
    <property type="protein sequence ID" value="GAA0545118.1"/>
    <property type="molecule type" value="Genomic_DNA"/>
</dbReference>
<sequence>MVARPTNSVPPNIKSLMGELCPLYVLYGTAARSERNRSAVVHRNRSTAERPARNRSSFTTVTDSFDLVRDLPAALRDRTAAWAYIRGFAATWRTPLAPGDGIPDADLTAVEAALGVRLPAALREAYALFGRRADLHSNMHLLLSPDEFYVDDRKEALVFREENQGAASWGVLLGDLDKADPPVRMRTDLGDKEAERWEGWLAAFSTSCIEIVLSEALQADEPVCDHGDFEDFEELDRRFTRLPFPSYPEGEEGEAFYTAPGLLICDAGGWLSVRAGDEETLDRFREDFPADWLTS</sequence>
<evidence type="ECO:0000313" key="2">
    <source>
        <dbReference type="EMBL" id="GAA0545118.1"/>
    </source>
</evidence>
<proteinExistence type="predicted"/>
<reference evidence="2 3" key="1">
    <citation type="journal article" date="2019" name="Int. J. Syst. Evol. Microbiol.">
        <title>The Global Catalogue of Microorganisms (GCM) 10K type strain sequencing project: providing services to taxonomists for standard genome sequencing and annotation.</title>
        <authorList>
            <consortium name="The Broad Institute Genomics Platform"/>
            <consortium name="The Broad Institute Genome Sequencing Center for Infectious Disease"/>
            <person name="Wu L."/>
            <person name="Ma J."/>
        </authorList>
    </citation>
    <scope>NUCLEOTIDE SEQUENCE [LARGE SCALE GENOMIC DNA]</scope>
    <source>
        <strain evidence="2 3">JCM 10667</strain>
    </source>
</reference>
<gene>
    <name evidence="2" type="ORF">GCM10009546_03980</name>
</gene>